<keyword evidence="12" id="KW-0407">Ion channel</keyword>
<dbReference type="InterPro" id="IPR027359">
    <property type="entry name" value="Volt_channel_dom_sf"/>
</dbReference>
<dbReference type="OrthoDB" id="296522at2759"/>
<dbReference type="SMART" id="SM00225">
    <property type="entry name" value="BTB"/>
    <property type="match status" value="1"/>
</dbReference>
<evidence type="ECO:0000313" key="16">
    <source>
        <dbReference type="Proteomes" id="UP000507470"/>
    </source>
</evidence>
<dbReference type="PANTHER" id="PTHR11537:SF254">
    <property type="entry name" value="POTASSIUM VOLTAGE-GATED CHANNEL PROTEIN SHAB"/>
    <property type="match status" value="1"/>
</dbReference>
<evidence type="ECO:0000313" key="15">
    <source>
        <dbReference type="EMBL" id="CAC5402783.1"/>
    </source>
</evidence>
<dbReference type="PRINTS" id="PR01498">
    <property type="entry name" value="SHAWCHANNEL"/>
</dbReference>
<keyword evidence="11 13" id="KW-0472">Membrane</keyword>
<feature type="transmembrane region" description="Helical" evidence="13">
    <location>
        <begin position="285"/>
        <end position="305"/>
    </location>
</feature>
<evidence type="ECO:0000256" key="10">
    <source>
        <dbReference type="ARBA" id="ARBA00023065"/>
    </source>
</evidence>
<dbReference type="InterPro" id="IPR003968">
    <property type="entry name" value="K_chnl_volt-dep_Kv"/>
</dbReference>
<dbReference type="SUPFAM" id="SSF81324">
    <property type="entry name" value="Voltage-gated potassium channels"/>
    <property type="match status" value="1"/>
</dbReference>
<dbReference type="Pfam" id="PF00520">
    <property type="entry name" value="Ion_trans"/>
    <property type="match status" value="1"/>
</dbReference>
<reference evidence="15 16" key="1">
    <citation type="submission" date="2020-06" db="EMBL/GenBank/DDBJ databases">
        <authorList>
            <person name="Li R."/>
            <person name="Bekaert M."/>
        </authorList>
    </citation>
    <scope>NUCLEOTIDE SEQUENCE [LARGE SCALE GENOMIC DNA]</scope>
    <source>
        <strain evidence="16">wild</strain>
    </source>
</reference>
<dbReference type="Gene3D" id="1.20.120.350">
    <property type="entry name" value="Voltage-gated potassium channels. Chain C"/>
    <property type="match status" value="1"/>
</dbReference>
<dbReference type="InterPro" id="IPR003974">
    <property type="entry name" value="K_chnl_volt-dep_Kv3"/>
</dbReference>
<dbReference type="PRINTS" id="PR00169">
    <property type="entry name" value="KCHANNEL"/>
</dbReference>
<dbReference type="Proteomes" id="UP000507470">
    <property type="component" value="Unassembled WGS sequence"/>
</dbReference>
<keyword evidence="16" id="KW-1185">Reference proteome</keyword>
<dbReference type="GO" id="GO:0051260">
    <property type="term" value="P:protein homooligomerization"/>
    <property type="evidence" value="ECO:0007669"/>
    <property type="project" value="InterPro"/>
</dbReference>
<dbReference type="AlphaFoldDB" id="A0A6J8D231"/>
<dbReference type="Gene3D" id="3.30.710.10">
    <property type="entry name" value="Potassium Channel Kv1.1, Chain A"/>
    <property type="match status" value="1"/>
</dbReference>
<feature type="domain" description="BTB" evidence="14">
    <location>
        <begin position="46"/>
        <end position="144"/>
    </location>
</feature>
<feature type="transmembrane region" description="Helical" evidence="13">
    <location>
        <begin position="357"/>
        <end position="378"/>
    </location>
</feature>
<dbReference type="EMBL" id="CACVKT020006636">
    <property type="protein sequence ID" value="CAC5402783.1"/>
    <property type="molecule type" value="Genomic_DNA"/>
</dbReference>
<dbReference type="PANTHER" id="PTHR11537">
    <property type="entry name" value="VOLTAGE-GATED POTASSIUM CHANNEL"/>
    <property type="match status" value="1"/>
</dbReference>
<feature type="transmembrane region" description="Helical" evidence="13">
    <location>
        <begin position="252"/>
        <end position="273"/>
    </location>
</feature>
<evidence type="ECO:0000256" key="4">
    <source>
        <dbReference type="ARBA" id="ARBA00022538"/>
    </source>
</evidence>
<keyword evidence="10" id="KW-0406">Ion transport</keyword>
<evidence type="ECO:0000256" key="9">
    <source>
        <dbReference type="ARBA" id="ARBA00022989"/>
    </source>
</evidence>
<organism evidence="15 16">
    <name type="scientific">Mytilus coruscus</name>
    <name type="common">Sea mussel</name>
    <dbReference type="NCBI Taxonomy" id="42192"/>
    <lineage>
        <taxon>Eukaryota</taxon>
        <taxon>Metazoa</taxon>
        <taxon>Spiralia</taxon>
        <taxon>Lophotrochozoa</taxon>
        <taxon>Mollusca</taxon>
        <taxon>Bivalvia</taxon>
        <taxon>Autobranchia</taxon>
        <taxon>Pteriomorphia</taxon>
        <taxon>Mytilida</taxon>
        <taxon>Mytiloidea</taxon>
        <taxon>Mytilidae</taxon>
        <taxon>Mytilinae</taxon>
        <taxon>Mytilus</taxon>
    </lineage>
</organism>
<keyword evidence="7" id="KW-0851">Voltage-gated channel</keyword>
<accession>A0A6J8D231</accession>
<feature type="transmembrane region" description="Helical" evidence="13">
    <location>
        <begin position="317"/>
        <end position="336"/>
    </location>
</feature>
<name>A0A6J8D231_MYTCO</name>
<evidence type="ECO:0000256" key="2">
    <source>
        <dbReference type="ARBA" id="ARBA00022448"/>
    </source>
</evidence>
<keyword evidence="4" id="KW-0633">Potassium transport</keyword>
<evidence type="ECO:0000256" key="12">
    <source>
        <dbReference type="ARBA" id="ARBA00023303"/>
    </source>
</evidence>
<dbReference type="SUPFAM" id="SSF54695">
    <property type="entry name" value="POZ domain"/>
    <property type="match status" value="1"/>
</dbReference>
<keyword evidence="6" id="KW-0631">Potassium channel</keyword>
<dbReference type="FunFam" id="1.10.287.70:FF:000005">
    <property type="entry name" value="potassium voltage-gated channel subfamily G member 1"/>
    <property type="match status" value="1"/>
</dbReference>
<evidence type="ECO:0000256" key="11">
    <source>
        <dbReference type="ARBA" id="ARBA00023136"/>
    </source>
</evidence>
<keyword evidence="9 13" id="KW-1133">Transmembrane helix</keyword>
<dbReference type="GO" id="GO:0005249">
    <property type="term" value="F:voltage-gated potassium channel activity"/>
    <property type="evidence" value="ECO:0007669"/>
    <property type="project" value="InterPro"/>
</dbReference>
<keyword evidence="8" id="KW-0630">Potassium</keyword>
<evidence type="ECO:0000256" key="5">
    <source>
        <dbReference type="ARBA" id="ARBA00022692"/>
    </source>
</evidence>
<evidence type="ECO:0000256" key="8">
    <source>
        <dbReference type="ARBA" id="ARBA00022958"/>
    </source>
</evidence>
<dbReference type="CDD" id="cd18317">
    <property type="entry name" value="BTB_POZ_Kv"/>
    <property type="match status" value="1"/>
</dbReference>
<evidence type="ECO:0000256" key="13">
    <source>
        <dbReference type="SAM" id="Phobius"/>
    </source>
</evidence>
<comment type="subcellular location">
    <subcellularLocation>
        <location evidence="1">Cell membrane</location>
        <topology evidence="1">Multi-pass membrane protein</topology>
    </subcellularLocation>
</comment>
<keyword evidence="3" id="KW-1003">Cell membrane</keyword>
<keyword evidence="5 13" id="KW-0812">Transmembrane</keyword>
<dbReference type="InterPro" id="IPR003131">
    <property type="entry name" value="T1-type_BTB"/>
</dbReference>
<protein>
    <submittedName>
        <fullName evidence="15">KCNC1</fullName>
    </submittedName>
</protein>
<evidence type="ECO:0000256" key="6">
    <source>
        <dbReference type="ARBA" id="ARBA00022826"/>
    </source>
</evidence>
<dbReference type="InterPro" id="IPR000210">
    <property type="entry name" value="BTB/POZ_dom"/>
</dbReference>
<dbReference type="PRINTS" id="PR01491">
    <property type="entry name" value="KVCHANNEL"/>
</dbReference>
<evidence type="ECO:0000256" key="1">
    <source>
        <dbReference type="ARBA" id="ARBA00004651"/>
    </source>
</evidence>
<dbReference type="GO" id="GO:0008076">
    <property type="term" value="C:voltage-gated potassium channel complex"/>
    <property type="evidence" value="ECO:0007669"/>
    <property type="project" value="InterPro"/>
</dbReference>
<evidence type="ECO:0000259" key="14">
    <source>
        <dbReference type="SMART" id="SM00225"/>
    </source>
</evidence>
<dbReference type="InterPro" id="IPR011333">
    <property type="entry name" value="SKP1/BTB/POZ_sf"/>
</dbReference>
<dbReference type="GO" id="GO:0001508">
    <property type="term" value="P:action potential"/>
    <property type="evidence" value="ECO:0007669"/>
    <property type="project" value="TreeGrafter"/>
</dbReference>
<dbReference type="InterPro" id="IPR028325">
    <property type="entry name" value="VG_K_chnl"/>
</dbReference>
<dbReference type="Gene3D" id="1.10.287.70">
    <property type="match status" value="1"/>
</dbReference>
<evidence type="ECO:0000256" key="3">
    <source>
        <dbReference type="ARBA" id="ARBA00022475"/>
    </source>
</evidence>
<feature type="transmembrane region" description="Helical" evidence="13">
    <location>
        <begin position="414"/>
        <end position="441"/>
    </location>
</feature>
<dbReference type="InterPro" id="IPR005821">
    <property type="entry name" value="Ion_trans_dom"/>
</dbReference>
<dbReference type="Pfam" id="PF02214">
    <property type="entry name" value="BTB_2"/>
    <property type="match status" value="1"/>
</dbReference>
<gene>
    <name evidence="15" type="ORF">MCOR_36731</name>
</gene>
<feature type="transmembrane region" description="Helical" evidence="13">
    <location>
        <begin position="194"/>
        <end position="212"/>
    </location>
</feature>
<evidence type="ECO:0000256" key="7">
    <source>
        <dbReference type="ARBA" id="ARBA00022882"/>
    </source>
</evidence>
<keyword evidence="2" id="KW-0813">Transport</keyword>
<sequence>MLDLPQTVTMLYSKEKRFKYFTCDVNSAFVQQDVEMEHHRRHLNFEKIKLNVRGRRFEVISSTLRNIPNTRLSSLDKNSKFYDVARDEYFFDRDPDVFNSIINLYVMGKLHIPKNVCGAVMKEEMTYWKIPHQKVSECCLRTFYQVEEDQGMIEEIKRAYEYTETLQTETSWKIKAWLMFDQPGSSIHAKVWHGFYMIVLIMSAVVYCLWTTPSLRTTLYLSAVTPEDYPFIKSGASLKLKQLILMDPIPTLFALEIFCLLVFTIEWTLHFSFCPQKVNFLKRPLNLINGLLVVCMWISFGLEFAKGHLAANSSTRELYFVCKAVNMIRLVLFLRLERQISTLRVLIMTIKGSIKELCLLLISFGMATMIFSTLIYYAEIHANDGFDSIQICMWWSVITMTTVGYGDYVPSTTIGYLVGVVCAVCGLLLLAMPIAIIASNFSEYYSHQKNRDRYITAIKSEINNSQMNGSGTSVKSNKTIPMNH</sequence>
<proteinExistence type="predicted"/>